<comment type="caution">
    <text evidence="2">The sequence shown here is derived from an EMBL/GenBank/DDBJ whole genome shotgun (WGS) entry which is preliminary data.</text>
</comment>
<dbReference type="Pfam" id="PF10026">
    <property type="entry name" value="DUF2268"/>
    <property type="match status" value="1"/>
</dbReference>
<dbReference type="InterPro" id="IPR018728">
    <property type="entry name" value="DUF2268"/>
</dbReference>
<evidence type="ECO:0000313" key="2">
    <source>
        <dbReference type="EMBL" id="MDN4495271.1"/>
    </source>
</evidence>
<dbReference type="EMBL" id="JAUHTQ010000018">
    <property type="protein sequence ID" value="MDN4495271.1"/>
    <property type="molecule type" value="Genomic_DNA"/>
</dbReference>
<proteinExistence type="predicted"/>
<protein>
    <submittedName>
        <fullName evidence="2">DUF2268 domain-containing putative Zn-dependent protease</fullName>
    </submittedName>
</protein>
<dbReference type="Proteomes" id="UP001172743">
    <property type="component" value="Unassembled WGS sequence"/>
</dbReference>
<keyword evidence="2" id="KW-0645">Protease</keyword>
<evidence type="ECO:0000259" key="1">
    <source>
        <dbReference type="Pfam" id="PF10026"/>
    </source>
</evidence>
<dbReference type="GO" id="GO:0008233">
    <property type="term" value="F:peptidase activity"/>
    <property type="evidence" value="ECO:0007669"/>
    <property type="project" value="UniProtKB-KW"/>
</dbReference>
<feature type="domain" description="DUF2268" evidence="1">
    <location>
        <begin position="78"/>
        <end position="257"/>
    </location>
</feature>
<keyword evidence="2" id="KW-0378">Hydrolase</keyword>
<keyword evidence="3" id="KW-1185">Reference proteome</keyword>
<evidence type="ECO:0000313" key="3">
    <source>
        <dbReference type="Proteomes" id="UP001172743"/>
    </source>
</evidence>
<accession>A0ABT8GV80</accession>
<dbReference type="GO" id="GO:0006508">
    <property type="term" value="P:proteolysis"/>
    <property type="evidence" value="ECO:0007669"/>
    <property type="project" value="UniProtKB-KW"/>
</dbReference>
<name>A0ABT8GV80_9BACL</name>
<reference evidence="2" key="1">
    <citation type="submission" date="2023-07" db="EMBL/GenBank/DDBJ databases">
        <title>Ureibacillus sp. isolated from freshwater well.</title>
        <authorList>
            <person name="Kirdat K."/>
            <person name="Bhatt A."/>
            <person name="Teware R."/>
            <person name="Bhavsar Y."/>
            <person name="Yadav A."/>
        </authorList>
    </citation>
    <scope>NUCLEOTIDE SEQUENCE</scope>
    <source>
        <strain evidence="2">BA0131</strain>
    </source>
</reference>
<sequence length="279" mass="32326">MAVVHTLPVLYRLNERLKEQGERKVEIHRDMICDSLKEFFPEFTAEEIQEELLSRGLFDPDEGATISETLMGLEDKKVWKIVQHELNHLKQLWNGPDIPIFIFPLTKHRPIVDGAKVKKNGVSYNNVLFLFVCEELEIVELQALLAHEYHHICRLSYLDKSPQEIDLLDTLIIEGMAEFAVEELYGERSLSPWTKGYSQEECSNLWIKYFARAIHVKDVDNHFPFLYGNEVVGLPKWIGYCIGYRIVRSYIENGGTTDHLLLSRTPSYKILEGSLFKGL</sequence>
<gene>
    <name evidence="2" type="ORF">QYB95_17110</name>
</gene>
<dbReference type="RefSeq" id="WP_301139590.1">
    <property type="nucleotide sequence ID" value="NZ_JAUHTQ010000018.1"/>
</dbReference>
<organism evidence="2 3">
    <name type="scientific">Ureibacillus aquaedulcis</name>
    <dbReference type="NCBI Taxonomy" id="3058421"/>
    <lineage>
        <taxon>Bacteria</taxon>
        <taxon>Bacillati</taxon>
        <taxon>Bacillota</taxon>
        <taxon>Bacilli</taxon>
        <taxon>Bacillales</taxon>
        <taxon>Caryophanaceae</taxon>
        <taxon>Ureibacillus</taxon>
    </lineage>
</organism>